<dbReference type="EMBL" id="SJPQ01000002">
    <property type="protein sequence ID" value="TWT88132.1"/>
    <property type="molecule type" value="Genomic_DNA"/>
</dbReference>
<comment type="caution">
    <text evidence="3">The sequence shown here is derived from an EMBL/GenBank/DDBJ whole genome shotgun (WGS) entry which is preliminary data.</text>
</comment>
<gene>
    <name evidence="3" type="ORF">Mal64_16040</name>
</gene>
<keyword evidence="2" id="KW-1133">Transmembrane helix</keyword>
<dbReference type="Proteomes" id="UP000315440">
    <property type="component" value="Unassembled WGS sequence"/>
</dbReference>
<feature type="transmembrane region" description="Helical" evidence="2">
    <location>
        <begin position="96"/>
        <end position="122"/>
    </location>
</feature>
<evidence type="ECO:0000313" key="4">
    <source>
        <dbReference type="Proteomes" id="UP000315440"/>
    </source>
</evidence>
<feature type="transmembrane region" description="Helical" evidence="2">
    <location>
        <begin position="36"/>
        <end position="55"/>
    </location>
</feature>
<feature type="region of interest" description="Disordered" evidence="1">
    <location>
        <begin position="136"/>
        <end position="155"/>
    </location>
</feature>
<dbReference type="AlphaFoldDB" id="A0A5C5ZL21"/>
<reference evidence="3 4" key="1">
    <citation type="submission" date="2019-02" db="EMBL/GenBank/DDBJ databases">
        <title>Deep-cultivation of Planctomycetes and their phenomic and genomic characterization uncovers novel biology.</title>
        <authorList>
            <person name="Wiegand S."/>
            <person name="Jogler M."/>
            <person name="Boedeker C."/>
            <person name="Pinto D."/>
            <person name="Vollmers J."/>
            <person name="Rivas-Marin E."/>
            <person name="Kohn T."/>
            <person name="Peeters S.H."/>
            <person name="Heuer A."/>
            <person name="Rast P."/>
            <person name="Oberbeckmann S."/>
            <person name="Bunk B."/>
            <person name="Jeske O."/>
            <person name="Meyerdierks A."/>
            <person name="Storesund J.E."/>
            <person name="Kallscheuer N."/>
            <person name="Luecker S."/>
            <person name="Lage O.M."/>
            <person name="Pohl T."/>
            <person name="Merkel B.J."/>
            <person name="Hornburger P."/>
            <person name="Mueller R.-W."/>
            <person name="Bruemmer F."/>
            <person name="Labrenz M."/>
            <person name="Spormann A.M."/>
            <person name="Op Den Camp H."/>
            <person name="Overmann J."/>
            <person name="Amann R."/>
            <person name="Jetten M.S.M."/>
            <person name="Mascher T."/>
            <person name="Medema M.H."/>
            <person name="Devos D.P."/>
            <person name="Kaster A.-K."/>
            <person name="Ovreas L."/>
            <person name="Rohde M."/>
            <person name="Galperin M.Y."/>
            <person name="Jogler C."/>
        </authorList>
    </citation>
    <scope>NUCLEOTIDE SEQUENCE [LARGE SCALE GENOMIC DNA]</scope>
    <source>
        <strain evidence="3 4">Mal64</strain>
    </source>
</reference>
<name>A0A5C5ZL21_9BACT</name>
<keyword evidence="2" id="KW-0812">Transmembrane</keyword>
<sequence>MRFTTGWLLLTALVFAVAAAVWTSPLFGVWGEQLRWYYAPGVATFALLVSLALHPRTRKPPLLAGAVLCAFVLLAPWTLHWYAWNVLGDQTANIGLGMLLLALPVLAPVAALCGVLPLGWLVGFIRGRNDQGAHAGLAPVPPTVRQSDPSDRLGE</sequence>
<keyword evidence="4" id="KW-1185">Reference proteome</keyword>
<accession>A0A5C5ZL21</accession>
<protein>
    <submittedName>
        <fullName evidence="3">Uncharacterized protein</fullName>
    </submittedName>
</protein>
<keyword evidence="2" id="KW-0472">Membrane</keyword>
<feature type="transmembrane region" description="Helical" evidence="2">
    <location>
        <begin position="62"/>
        <end position="84"/>
    </location>
</feature>
<proteinExistence type="predicted"/>
<organism evidence="3 4">
    <name type="scientific">Pseudobythopirellula maris</name>
    <dbReference type="NCBI Taxonomy" id="2527991"/>
    <lineage>
        <taxon>Bacteria</taxon>
        <taxon>Pseudomonadati</taxon>
        <taxon>Planctomycetota</taxon>
        <taxon>Planctomycetia</taxon>
        <taxon>Pirellulales</taxon>
        <taxon>Lacipirellulaceae</taxon>
        <taxon>Pseudobythopirellula</taxon>
    </lineage>
</organism>
<evidence type="ECO:0000313" key="3">
    <source>
        <dbReference type="EMBL" id="TWT88132.1"/>
    </source>
</evidence>
<dbReference type="RefSeq" id="WP_146398927.1">
    <property type="nucleotide sequence ID" value="NZ_SJPQ01000002.1"/>
</dbReference>
<evidence type="ECO:0000256" key="2">
    <source>
        <dbReference type="SAM" id="Phobius"/>
    </source>
</evidence>
<evidence type="ECO:0000256" key="1">
    <source>
        <dbReference type="SAM" id="MobiDB-lite"/>
    </source>
</evidence>